<protein>
    <submittedName>
        <fullName evidence="1">Uncharacterized protein</fullName>
    </submittedName>
</protein>
<evidence type="ECO:0000313" key="2">
    <source>
        <dbReference type="Proteomes" id="UP001316087"/>
    </source>
</evidence>
<accession>A0ABS9UBX8</accession>
<evidence type="ECO:0000313" key="1">
    <source>
        <dbReference type="EMBL" id="MCH7321645.1"/>
    </source>
</evidence>
<comment type="caution">
    <text evidence="1">The sequence shown here is derived from an EMBL/GenBank/DDBJ whole genome shotgun (WGS) entry which is preliminary data.</text>
</comment>
<gene>
    <name evidence="1" type="ORF">LZ480_07035</name>
</gene>
<dbReference type="RefSeq" id="WP_241368707.1">
    <property type="nucleotide sequence ID" value="NZ_JAKZFC010000002.1"/>
</dbReference>
<proteinExistence type="predicted"/>
<name>A0ABS9UBX8_9BACL</name>
<keyword evidence="2" id="KW-1185">Reference proteome</keyword>
<dbReference type="Proteomes" id="UP001316087">
    <property type="component" value="Unassembled WGS sequence"/>
</dbReference>
<organism evidence="1 2">
    <name type="scientific">Solibacillus palustris</name>
    <dbReference type="NCBI Taxonomy" id="2908203"/>
    <lineage>
        <taxon>Bacteria</taxon>
        <taxon>Bacillati</taxon>
        <taxon>Bacillota</taxon>
        <taxon>Bacilli</taxon>
        <taxon>Bacillales</taxon>
        <taxon>Caryophanaceae</taxon>
        <taxon>Solibacillus</taxon>
    </lineage>
</organism>
<sequence length="64" mass="7607">MKNIELHMQLFFLIELTGQVSARRISYNYGKIQVKNCLTFVQQTGHLVKEIYFFNFTGKAWSFK</sequence>
<reference evidence="1 2" key="1">
    <citation type="submission" date="2022-03" db="EMBL/GenBank/DDBJ databases">
        <authorList>
            <person name="Jo J.-H."/>
            <person name="Im W.-T."/>
        </authorList>
    </citation>
    <scope>NUCLEOTIDE SEQUENCE [LARGE SCALE GENOMIC DNA]</scope>
    <source>
        <strain evidence="1 2">MA9</strain>
    </source>
</reference>
<dbReference type="EMBL" id="JAKZFC010000002">
    <property type="protein sequence ID" value="MCH7321645.1"/>
    <property type="molecule type" value="Genomic_DNA"/>
</dbReference>